<sequence length="209" mass="22863">MADLPGALVARAIRLDDPVERARAVEIVAQGLPDIPHLSWLFGDLMSPRLARWFAEVELNPRRTTGVTGAFTESDELCGVVVWTAPDHEKVPPLPEQVEEGRELLGGDQAFFARFQENGAAEEKSWSEPEVISVVLAAVAPEYRRSGVGQVAIAPVIAEAQRRKLPGILRAGTRELADAYIRTGNLIERGSYTLTDGPTVWVLEWTPAT</sequence>
<dbReference type="RefSeq" id="WP_005187733.1">
    <property type="nucleotide sequence ID" value="NZ_CP045804.1"/>
</dbReference>
<gene>
    <name evidence="1" type="ORF">GII30_17605</name>
</gene>
<dbReference type="AlphaFoldDB" id="A0A857MHF6"/>
<evidence type="ECO:0000313" key="1">
    <source>
        <dbReference type="EMBL" id="QHN40719.1"/>
    </source>
</evidence>
<dbReference type="SUPFAM" id="SSF55729">
    <property type="entry name" value="Acyl-CoA N-acyltransferases (Nat)"/>
    <property type="match status" value="1"/>
</dbReference>
<dbReference type="Gene3D" id="3.40.630.30">
    <property type="match status" value="1"/>
</dbReference>
<reference evidence="1" key="1">
    <citation type="journal article" date="2021" name="Nat. Microbiol.">
        <title>Cocultivation of an ultrasmall environmental parasitic bacterium with lytic ability against bacteria associated with wastewater foams.</title>
        <authorList>
            <person name="Batinovic S."/>
            <person name="Rose J.J.A."/>
            <person name="Ratcliffe J."/>
            <person name="Seviour R.J."/>
            <person name="Petrovski S."/>
        </authorList>
    </citation>
    <scope>NUCLEOTIDE SEQUENCE</scope>
    <source>
        <strain evidence="1">CON44</strain>
    </source>
</reference>
<name>A0A857MHF6_9ACTN</name>
<dbReference type="InterPro" id="IPR016181">
    <property type="entry name" value="Acyl_CoA_acyltransferase"/>
</dbReference>
<accession>A0A857MHF6</accession>
<protein>
    <submittedName>
        <fullName evidence="1">Uncharacterized protein</fullName>
    </submittedName>
</protein>
<proteinExistence type="predicted"/>
<dbReference type="EMBL" id="CP045810">
    <property type="protein sequence ID" value="QHN40719.1"/>
    <property type="molecule type" value="Genomic_DNA"/>
</dbReference>
<organism evidence="1">
    <name type="scientific">Gordonia amarae</name>
    <dbReference type="NCBI Taxonomy" id="36821"/>
    <lineage>
        <taxon>Bacteria</taxon>
        <taxon>Bacillati</taxon>
        <taxon>Actinomycetota</taxon>
        <taxon>Actinomycetes</taxon>
        <taxon>Mycobacteriales</taxon>
        <taxon>Gordoniaceae</taxon>
        <taxon>Gordonia</taxon>
    </lineage>
</organism>